<reference evidence="1" key="1">
    <citation type="submission" date="2021-01" db="EMBL/GenBank/DDBJ databases">
        <authorList>
            <consortium name="Genoscope - CEA"/>
            <person name="William W."/>
        </authorList>
    </citation>
    <scope>NUCLEOTIDE SEQUENCE</scope>
</reference>
<gene>
    <name evidence="1" type="ORF">DARMORV10_A09P49830.1</name>
</gene>
<dbReference type="Proteomes" id="UP001295469">
    <property type="component" value="Chromosome A09"/>
</dbReference>
<dbReference type="AlphaFoldDB" id="A0A816PG36"/>
<feature type="non-terminal residue" evidence="1">
    <location>
        <position position="1"/>
    </location>
</feature>
<evidence type="ECO:0000313" key="1">
    <source>
        <dbReference type="EMBL" id="CAF2048099.1"/>
    </source>
</evidence>
<name>A0A816PG36_BRANA</name>
<proteinExistence type="predicted"/>
<accession>A0A816PG36</accession>
<organism evidence="1">
    <name type="scientific">Brassica napus</name>
    <name type="common">Rape</name>
    <dbReference type="NCBI Taxonomy" id="3708"/>
    <lineage>
        <taxon>Eukaryota</taxon>
        <taxon>Viridiplantae</taxon>
        <taxon>Streptophyta</taxon>
        <taxon>Embryophyta</taxon>
        <taxon>Tracheophyta</taxon>
        <taxon>Spermatophyta</taxon>
        <taxon>Magnoliopsida</taxon>
        <taxon>eudicotyledons</taxon>
        <taxon>Gunneridae</taxon>
        <taxon>Pentapetalae</taxon>
        <taxon>rosids</taxon>
        <taxon>malvids</taxon>
        <taxon>Brassicales</taxon>
        <taxon>Brassicaceae</taxon>
        <taxon>Brassiceae</taxon>
        <taxon>Brassica</taxon>
    </lineage>
</organism>
<protein>
    <submittedName>
        <fullName evidence="1">(rape) hypothetical protein</fullName>
    </submittedName>
</protein>
<sequence length="37" mass="4123">ALGDEIIAGEHELADVEDSLLLERRGRTTTTERNADR</sequence>
<dbReference type="EMBL" id="HG994363">
    <property type="protein sequence ID" value="CAF2048099.1"/>
    <property type="molecule type" value="Genomic_DNA"/>
</dbReference>